<dbReference type="Gene3D" id="3.10.450.160">
    <property type="entry name" value="inner membrane protein cigr"/>
    <property type="match status" value="1"/>
</dbReference>
<dbReference type="KEGG" id="ssan:NX02_11610"/>
<keyword evidence="4" id="KW-1185">Reference proteome</keyword>
<proteinExistence type="predicted"/>
<dbReference type="STRING" id="1123269.NX02_11610"/>
<sequence length="126" mass="13979">MKKFILAAVAASLVATPALAAPGRDYGRPDRVAVKTVKHESVRRGPQRTVVRKTVVRRSPNTYRSWSKGQRFDNRYARNYRVVSQPRNYRLYDAPRGYHWVQSGNDAVLVGIASGIIGAVIAGALN</sequence>
<keyword evidence="1" id="KW-1133">Transmembrane helix</keyword>
<feature type="signal peptide" evidence="2">
    <location>
        <begin position="1"/>
        <end position="20"/>
    </location>
</feature>
<dbReference type="RefSeq" id="WP_025292253.1">
    <property type="nucleotide sequence ID" value="NZ_CP006644.1"/>
</dbReference>
<accession>W0AC01</accession>
<name>W0AC01_9SPHN</name>
<feature type="transmembrane region" description="Helical" evidence="1">
    <location>
        <begin position="107"/>
        <end position="125"/>
    </location>
</feature>
<dbReference type="Pfam" id="PF11776">
    <property type="entry name" value="RcnB"/>
    <property type="match status" value="1"/>
</dbReference>
<dbReference type="Proteomes" id="UP000018851">
    <property type="component" value="Chromosome"/>
</dbReference>
<dbReference type="HOGENOM" id="CLU_102089_2_1_5"/>
<organism evidence="3 4">
    <name type="scientific">Sphingomonas sanxanigenens DSM 19645 = NX02</name>
    <dbReference type="NCBI Taxonomy" id="1123269"/>
    <lineage>
        <taxon>Bacteria</taxon>
        <taxon>Pseudomonadati</taxon>
        <taxon>Pseudomonadota</taxon>
        <taxon>Alphaproteobacteria</taxon>
        <taxon>Sphingomonadales</taxon>
        <taxon>Sphingomonadaceae</taxon>
        <taxon>Sphingomonas</taxon>
    </lineage>
</organism>
<evidence type="ECO:0000256" key="1">
    <source>
        <dbReference type="SAM" id="Phobius"/>
    </source>
</evidence>
<evidence type="ECO:0000313" key="4">
    <source>
        <dbReference type="Proteomes" id="UP000018851"/>
    </source>
</evidence>
<dbReference type="AlphaFoldDB" id="W0AC01"/>
<evidence type="ECO:0000256" key="2">
    <source>
        <dbReference type="SAM" id="SignalP"/>
    </source>
</evidence>
<gene>
    <name evidence="3" type="ORF">NX02_11610</name>
</gene>
<evidence type="ECO:0000313" key="3">
    <source>
        <dbReference type="EMBL" id="AHE54032.1"/>
    </source>
</evidence>
<dbReference type="EMBL" id="CP006644">
    <property type="protein sequence ID" value="AHE54032.1"/>
    <property type="molecule type" value="Genomic_DNA"/>
</dbReference>
<protein>
    <recommendedName>
        <fullName evidence="5">Integral membrane protein</fullName>
    </recommendedName>
</protein>
<evidence type="ECO:0008006" key="5">
    <source>
        <dbReference type="Google" id="ProtNLM"/>
    </source>
</evidence>
<keyword evidence="1" id="KW-0472">Membrane</keyword>
<dbReference type="eggNOG" id="COG5455">
    <property type="taxonomic scope" value="Bacteria"/>
</dbReference>
<dbReference type="InterPro" id="IPR024572">
    <property type="entry name" value="RcnB"/>
</dbReference>
<feature type="chain" id="PRO_5004786123" description="Integral membrane protein" evidence="2">
    <location>
        <begin position="21"/>
        <end position="126"/>
    </location>
</feature>
<reference evidence="3 4" key="1">
    <citation type="submission" date="2013-07" db="EMBL/GenBank/DDBJ databases">
        <title>Completed genome of Sphingomonas sanxanigenens NX02.</title>
        <authorList>
            <person name="Ma T."/>
            <person name="Huang H."/>
            <person name="Wu M."/>
            <person name="Li X."/>
            <person name="Li G."/>
        </authorList>
    </citation>
    <scope>NUCLEOTIDE SEQUENCE [LARGE SCALE GENOMIC DNA]</scope>
    <source>
        <strain evidence="3 4">NX02</strain>
    </source>
</reference>
<dbReference type="OrthoDB" id="9808839at2"/>
<keyword evidence="2" id="KW-0732">Signal</keyword>
<dbReference type="PATRIC" id="fig|1123269.5.peg.2252"/>
<keyword evidence="1" id="KW-0812">Transmembrane</keyword>